<dbReference type="InterPro" id="IPR015943">
    <property type="entry name" value="WD40/YVTN_repeat-like_dom_sf"/>
</dbReference>
<sequence>MLPLILGPRYNIRVTCDASPSNDRSESTIQVDPTNPYHMVGSSKRFTDPHTYAFSLAAYSTFDAGRSWQEAAPLGLLAGWDGVSDPTVAFDDVGGAYLVALPFQGANPIAIAVYKSTDGGLTWSAPNLIHSALGDDKQSAAGDTNPGSPYHGRIYAAWDGPGGMLFGRTIDYGTSWRGTGANPVGTSLAPASFAPQVVVAADSSVYIFFIAGADLQFVKSTDGGDSFSNPATVASGITALPGQLPGGTFRTPTVSTVCVGVNATDLVVTWPDYRQAVARIYYARSTTGGAVWQAGSGSGMPLMSAGAVSAPDQHEFQPQLACTLQGDVGCAFYLFGPKGGGTTPLIDVVLTASADNAATFVDRATVTEMPWDPTVDAVWAHGDPNVTFIGDYFGLAASQLGFFPLWMDTRTGTQEMFTARVAARPANVYIRDSASDTGTVPSPGNHWEAPDLIVRRQQDGNAIWVDQDLLRDGVTDHFIYGKITNLGPNPAENVTLAVTVGNYPALDALPGLEFRYPQDWYPGDWQTAAVQQRHLYLGESASMNLAVGATRIFGPIRWPAAQIPQEGTWHPCLLAEARGNNNDSAGGTDGAPVSVAPGTCDYGSYFWGDNNVCQRNLSYAHVFAAADSLIELPFIIGSPYSHATLIEVIVHKGHRLADVPMKLAVLPPRKGEKQPLPTENHMHGAEFSGKHWNLTHRVAGVGFTVAPGQTLRMKLSLKLPKEFDLDAPTRLTIFQRNDSHVTTGSAILELVRGHDEDANHERKQRDSSTRKKGR</sequence>
<evidence type="ECO:0000313" key="2">
    <source>
        <dbReference type="EMBL" id="MBC8751156.1"/>
    </source>
</evidence>
<accession>A0ABR7PXZ3</accession>
<proteinExistence type="predicted"/>
<dbReference type="InterPro" id="IPR036278">
    <property type="entry name" value="Sialidase_sf"/>
</dbReference>
<dbReference type="Gene3D" id="2.130.10.10">
    <property type="entry name" value="YVTN repeat-like/Quinoprotein amine dehydrogenase"/>
    <property type="match status" value="1"/>
</dbReference>
<dbReference type="RefSeq" id="WP_246530321.1">
    <property type="nucleotide sequence ID" value="NZ_VZQQ01000047.1"/>
</dbReference>
<reference evidence="2 3" key="1">
    <citation type="submission" date="2019-09" db="EMBL/GenBank/DDBJ databases">
        <title>Paraburkholderia podalyriae sp. nov., A South African Podalyria-associated rhizobium.</title>
        <authorList>
            <person name="Mavima L."/>
            <person name="Beukes C.W."/>
            <person name="Palmer M."/>
            <person name="De Meyer S.E."/>
            <person name="James E.K."/>
            <person name="Maluk M."/>
            <person name="Avontuur J.R."/>
            <person name="Chan W.Y."/>
            <person name="Venter S.N."/>
            <person name="Steenkamp E.T."/>
        </authorList>
    </citation>
    <scope>NUCLEOTIDE SEQUENCE [LARGE SCALE GENOMIC DNA]</scope>
    <source>
        <strain evidence="2 3">WC7.3b</strain>
    </source>
</reference>
<keyword evidence="3" id="KW-1185">Reference proteome</keyword>
<name>A0ABR7PXZ3_9BURK</name>
<evidence type="ECO:0000256" key="1">
    <source>
        <dbReference type="SAM" id="MobiDB-lite"/>
    </source>
</evidence>
<protein>
    <submittedName>
        <fullName evidence="2">Exo-alpha-sialidase</fullName>
    </submittedName>
</protein>
<dbReference type="CDD" id="cd15482">
    <property type="entry name" value="Sialidase_non-viral"/>
    <property type="match status" value="1"/>
</dbReference>
<evidence type="ECO:0000313" key="3">
    <source>
        <dbReference type="Proteomes" id="UP000736373"/>
    </source>
</evidence>
<dbReference type="SUPFAM" id="SSF50939">
    <property type="entry name" value="Sialidases"/>
    <property type="match status" value="1"/>
</dbReference>
<organism evidence="2 3">
    <name type="scientific">Paraburkholderia podalyriae</name>
    <dbReference type="NCBI Taxonomy" id="1938811"/>
    <lineage>
        <taxon>Bacteria</taxon>
        <taxon>Pseudomonadati</taxon>
        <taxon>Pseudomonadota</taxon>
        <taxon>Betaproteobacteria</taxon>
        <taxon>Burkholderiales</taxon>
        <taxon>Burkholderiaceae</taxon>
        <taxon>Paraburkholderia</taxon>
    </lineage>
</organism>
<comment type="caution">
    <text evidence="2">The sequence shown here is derived from an EMBL/GenBank/DDBJ whole genome shotgun (WGS) entry which is preliminary data.</text>
</comment>
<dbReference type="EMBL" id="VZQQ01000047">
    <property type="protein sequence ID" value="MBC8751156.1"/>
    <property type="molecule type" value="Genomic_DNA"/>
</dbReference>
<feature type="region of interest" description="Disordered" evidence="1">
    <location>
        <begin position="753"/>
        <end position="774"/>
    </location>
</feature>
<dbReference type="Proteomes" id="UP000736373">
    <property type="component" value="Unassembled WGS sequence"/>
</dbReference>
<gene>
    <name evidence="2" type="ORF">F6X42_32725</name>
</gene>